<keyword evidence="5" id="KW-0675">Receptor</keyword>
<dbReference type="InterPro" id="IPR017452">
    <property type="entry name" value="GPCR_Rhodpsn_7TM"/>
</dbReference>
<dbReference type="PROSITE" id="PS50262">
    <property type="entry name" value="G_PROTEIN_RECEP_F1_2"/>
    <property type="match status" value="1"/>
</dbReference>
<evidence type="ECO:0000256" key="4">
    <source>
        <dbReference type="ARBA" id="ARBA00023136"/>
    </source>
</evidence>
<evidence type="ECO:0000313" key="8">
    <source>
        <dbReference type="EMBL" id="KAK3800236.1"/>
    </source>
</evidence>
<dbReference type="EMBL" id="JAWDGP010000471">
    <property type="protein sequence ID" value="KAK3800236.1"/>
    <property type="molecule type" value="Genomic_DNA"/>
</dbReference>
<dbReference type="Proteomes" id="UP001283361">
    <property type="component" value="Unassembled WGS sequence"/>
</dbReference>
<evidence type="ECO:0000256" key="5">
    <source>
        <dbReference type="RuleBase" id="RU000688"/>
    </source>
</evidence>
<feature type="transmembrane region" description="Helical" evidence="6">
    <location>
        <begin position="324"/>
        <end position="347"/>
    </location>
</feature>
<comment type="subcellular location">
    <subcellularLocation>
        <location evidence="1">Membrane</location>
    </subcellularLocation>
</comment>
<evidence type="ECO:0000313" key="9">
    <source>
        <dbReference type="Proteomes" id="UP001283361"/>
    </source>
</evidence>
<evidence type="ECO:0000259" key="7">
    <source>
        <dbReference type="PROSITE" id="PS50262"/>
    </source>
</evidence>
<dbReference type="AlphaFoldDB" id="A0AAE1EAD6"/>
<reference evidence="8" key="1">
    <citation type="journal article" date="2023" name="G3 (Bethesda)">
        <title>A reference genome for the long-term kleptoplast-retaining sea slug Elysia crispata morphotype clarki.</title>
        <authorList>
            <person name="Eastman K.E."/>
            <person name="Pendleton A.L."/>
            <person name="Shaikh M.A."/>
            <person name="Suttiyut T."/>
            <person name="Ogas R."/>
            <person name="Tomko P."/>
            <person name="Gavelis G."/>
            <person name="Widhalm J.R."/>
            <person name="Wisecaver J.H."/>
        </authorList>
    </citation>
    <scope>NUCLEOTIDE SEQUENCE</scope>
    <source>
        <strain evidence="8">ECLA1</strain>
    </source>
</reference>
<keyword evidence="3 6" id="KW-1133">Transmembrane helix</keyword>
<keyword evidence="9" id="KW-1185">Reference proteome</keyword>
<protein>
    <recommendedName>
        <fullName evidence="7">G-protein coupled receptors family 1 profile domain-containing protein</fullName>
    </recommendedName>
</protein>
<comment type="caution">
    <text evidence="8">The sequence shown here is derived from an EMBL/GenBank/DDBJ whole genome shotgun (WGS) entry which is preliminary data.</text>
</comment>
<keyword evidence="5" id="KW-0297">G-protein coupled receptor</keyword>
<feature type="transmembrane region" description="Helical" evidence="6">
    <location>
        <begin position="267"/>
        <end position="292"/>
    </location>
</feature>
<proteinExistence type="inferred from homology"/>
<dbReference type="GO" id="GO:0004930">
    <property type="term" value="F:G protein-coupled receptor activity"/>
    <property type="evidence" value="ECO:0007669"/>
    <property type="project" value="UniProtKB-KW"/>
</dbReference>
<dbReference type="PRINTS" id="PR00237">
    <property type="entry name" value="GPCRRHODOPSN"/>
</dbReference>
<keyword evidence="5" id="KW-0807">Transducer</keyword>
<dbReference type="InterPro" id="IPR000276">
    <property type="entry name" value="GPCR_Rhodpsn"/>
</dbReference>
<keyword evidence="2 5" id="KW-0812">Transmembrane</keyword>
<evidence type="ECO:0000256" key="1">
    <source>
        <dbReference type="ARBA" id="ARBA00004370"/>
    </source>
</evidence>
<feature type="transmembrane region" description="Helical" evidence="6">
    <location>
        <begin position="222"/>
        <end position="241"/>
    </location>
</feature>
<feature type="transmembrane region" description="Helical" evidence="6">
    <location>
        <begin position="145"/>
        <end position="165"/>
    </location>
</feature>
<dbReference type="Gene3D" id="1.20.1070.10">
    <property type="entry name" value="Rhodopsin 7-helix transmembrane proteins"/>
    <property type="match status" value="1"/>
</dbReference>
<dbReference type="PROSITE" id="PS00237">
    <property type="entry name" value="G_PROTEIN_RECEP_F1_1"/>
    <property type="match status" value="1"/>
</dbReference>
<evidence type="ECO:0000256" key="2">
    <source>
        <dbReference type="ARBA" id="ARBA00022692"/>
    </source>
</evidence>
<dbReference type="GO" id="GO:0016020">
    <property type="term" value="C:membrane"/>
    <property type="evidence" value="ECO:0007669"/>
    <property type="project" value="UniProtKB-SubCell"/>
</dbReference>
<evidence type="ECO:0000256" key="3">
    <source>
        <dbReference type="ARBA" id="ARBA00022989"/>
    </source>
</evidence>
<gene>
    <name evidence="8" type="ORF">RRG08_018846</name>
</gene>
<accession>A0AAE1EAD6</accession>
<comment type="similarity">
    <text evidence="5">Belongs to the G-protein coupled receptor 1 family.</text>
</comment>
<evidence type="ECO:0000256" key="6">
    <source>
        <dbReference type="SAM" id="Phobius"/>
    </source>
</evidence>
<dbReference type="InterPro" id="IPR052954">
    <property type="entry name" value="GPCR-Ligand_Int"/>
</dbReference>
<dbReference type="CDD" id="cd14978">
    <property type="entry name" value="7tmA_FMRFamide_R-like"/>
    <property type="match status" value="1"/>
</dbReference>
<dbReference type="PANTHER" id="PTHR46641">
    <property type="entry name" value="FMRFAMIDE RECEPTOR-RELATED"/>
    <property type="match status" value="1"/>
</dbReference>
<keyword evidence="4 6" id="KW-0472">Membrane</keyword>
<dbReference type="SUPFAM" id="SSF81321">
    <property type="entry name" value="Family A G protein-coupled receptor-like"/>
    <property type="match status" value="1"/>
</dbReference>
<feature type="transmembrane region" description="Helical" evidence="6">
    <location>
        <begin position="359"/>
        <end position="385"/>
    </location>
</feature>
<name>A0AAE1EAD6_9GAST</name>
<dbReference type="Pfam" id="PF00001">
    <property type="entry name" value="7tm_1"/>
    <property type="match status" value="1"/>
</dbReference>
<feature type="transmembrane region" description="Helical" evidence="6">
    <location>
        <begin position="112"/>
        <end position="133"/>
    </location>
</feature>
<organism evidence="8 9">
    <name type="scientific">Elysia crispata</name>
    <name type="common">lettuce slug</name>
    <dbReference type="NCBI Taxonomy" id="231223"/>
    <lineage>
        <taxon>Eukaryota</taxon>
        <taxon>Metazoa</taxon>
        <taxon>Spiralia</taxon>
        <taxon>Lophotrochozoa</taxon>
        <taxon>Mollusca</taxon>
        <taxon>Gastropoda</taxon>
        <taxon>Heterobranchia</taxon>
        <taxon>Euthyneura</taxon>
        <taxon>Panpulmonata</taxon>
        <taxon>Sacoglossa</taxon>
        <taxon>Placobranchoidea</taxon>
        <taxon>Plakobranchidae</taxon>
        <taxon>Elysia</taxon>
    </lineage>
</organism>
<sequence length="498" mass="54670">MAVYGTRSGASSAPDVIFQALQASAASVTSAALTAASSGPLGPGETAYSLAGNNSVIGSPFSTLTRLQHPGTANSSSLEDSPISDLTTMASPEKNPLEAFTVYWIALYINRYYLWVVFAFGFPGNIVSFLTILHMKPFSSPTIYVAALALVDNSCLVFKMLFFLLTKYDAALGDAGCGTLSFLGSFTVQLANWLLVAMTLERCLAICLPLRVGAICTRKLHIVGITATCVVLVALNAHAFLTFQMVNDPNRGIECSTNPSYKKFLQVWFWVDAVFYAILPALLLIVMNSLIIRGIRRSAQIQRELTGKACQAAETMKQQKQITVMLVIVCIVFVILITPHALFYAISTYWTYSRGTKEHAVYLFVNQLIFVLSDATHAVNFYLYFFSTRRFRKRCLETIFYCCYCSGCSRSHGGMGSRRRNRKYYGGSTSGLSKSFRLSMTDVTSINPAQRPGGGLMYAESSLLTSSTSSLANGRFLTVNNGDSRISKRSKKHRDELV</sequence>
<feature type="domain" description="G-protein coupled receptors family 1 profile" evidence="7">
    <location>
        <begin position="124"/>
        <end position="384"/>
    </location>
</feature>